<proteinExistence type="predicted"/>
<keyword evidence="3" id="KW-1185">Reference proteome</keyword>
<dbReference type="AlphaFoldDB" id="A0AAN9B3N7"/>
<feature type="chain" id="PRO_5042824484" evidence="1">
    <location>
        <begin position="19"/>
        <end position="775"/>
    </location>
</feature>
<comment type="caution">
    <text evidence="2">The sequence shown here is derived from an EMBL/GenBank/DDBJ whole genome shotgun (WGS) entry which is preliminary data.</text>
</comment>
<reference evidence="2 3" key="1">
    <citation type="submission" date="2024-02" db="EMBL/GenBank/DDBJ databases">
        <title>Chromosome-scale genome assembly of the rough periwinkle Littorina saxatilis.</title>
        <authorList>
            <person name="De Jode A."/>
            <person name="Faria R."/>
            <person name="Formenti G."/>
            <person name="Sims Y."/>
            <person name="Smith T.P."/>
            <person name="Tracey A."/>
            <person name="Wood J.M.D."/>
            <person name="Zagrodzka Z.B."/>
            <person name="Johannesson K."/>
            <person name="Butlin R.K."/>
            <person name="Leder E.H."/>
        </authorList>
    </citation>
    <scope>NUCLEOTIDE SEQUENCE [LARGE SCALE GENOMIC DNA]</scope>
    <source>
        <strain evidence="2">Snail1</strain>
        <tissue evidence="2">Muscle</tissue>
    </source>
</reference>
<keyword evidence="1" id="KW-0732">Signal</keyword>
<evidence type="ECO:0000313" key="3">
    <source>
        <dbReference type="Proteomes" id="UP001374579"/>
    </source>
</evidence>
<dbReference type="EMBL" id="JBAMIC010000012">
    <property type="protein sequence ID" value="KAK7098685.1"/>
    <property type="molecule type" value="Genomic_DNA"/>
</dbReference>
<evidence type="ECO:0000313" key="2">
    <source>
        <dbReference type="EMBL" id="KAK7098685.1"/>
    </source>
</evidence>
<name>A0AAN9B3N7_9CAEN</name>
<evidence type="ECO:0000256" key="1">
    <source>
        <dbReference type="SAM" id="SignalP"/>
    </source>
</evidence>
<protein>
    <submittedName>
        <fullName evidence="2">Uncharacterized protein</fullName>
    </submittedName>
</protein>
<organism evidence="2 3">
    <name type="scientific">Littorina saxatilis</name>
    <dbReference type="NCBI Taxonomy" id="31220"/>
    <lineage>
        <taxon>Eukaryota</taxon>
        <taxon>Metazoa</taxon>
        <taxon>Spiralia</taxon>
        <taxon>Lophotrochozoa</taxon>
        <taxon>Mollusca</taxon>
        <taxon>Gastropoda</taxon>
        <taxon>Caenogastropoda</taxon>
        <taxon>Littorinimorpha</taxon>
        <taxon>Littorinoidea</taxon>
        <taxon>Littorinidae</taxon>
        <taxon>Littorina</taxon>
    </lineage>
</organism>
<accession>A0AAN9B3N7</accession>
<sequence>MTSGTIFVLIGSCALIHAALLESLTHSGHPELRKDKNSADGFVFTIDDQAKFSFTQGVKTWLQSAPAFLYTEGKRFSAEDGSLKLDHKATESGADKMGTWTSQCFVYMAGSRSWKLCAKSWSSPAWPLVVFQQHFINGTALSAHDTDSVISGFPSFQIPPEDIGLGYLSFQGGMFGGTRFVTGRWTKGGGILSGGTEGGPVAVFDQNGGVCIMAPFSEFMSASREMDEKWRVNWGVMGGVVSVPTGFTQQTVVYCGNTGINQVFSDWGKFMRTYYNKEDIYRKTDLTVNYLGYYTDNGAYYYDLTEPNKTYEQTILDLKEYTDSIQVPFRYIQYDAWFYYRGQLGGTVLWKARPDIAPHGLQYIFNQTQWPVAAHNMYWSAKTPYAKENGGKYNFIVESEKAIPQDLTFWVDLFKQARLWGLVMYEQDYMDWEFSMMNATQSTVDVAKTWLMQMGQAARATGLTIQYCMSNPRHAMQSLEIPAVTQARVSGDYHPGNDQWQIGEASIFADAMGIAPWKDNFWTVTDQPGNRYHQSEPYPELEAAVSTLSSGPVGPSNMLVHTNVSLLMQCCRADGLILKPSKPATAVDRQFWQAVWNNSVGPSGQVWTTYSRVGHDLYFGIILAADISADFKLTPSDAGFQFFNPKTVITRSAQGVKDTQLSDFGDNTPIQLTTACTRQDFCMYYTSPVFTVGSGKTKIIIYGEEHKFVPMSRGRVSNIDITDNDVTVTLQGTSGENIIFTYFYDGQMIRRPCTFDHTGIAKLRLGYYHSSNDRV</sequence>
<feature type="signal peptide" evidence="1">
    <location>
        <begin position="1"/>
        <end position="18"/>
    </location>
</feature>
<dbReference type="Proteomes" id="UP001374579">
    <property type="component" value="Unassembled WGS sequence"/>
</dbReference>
<gene>
    <name evidence="2" type="ORF">V1264_002931</name>
</gene>